<dbReference type="MEROPS" id="S54.029"/>
<sequence length="193" mass="21103">MTYPDWALHVRILGGFISVLWVLEIADTLILKGWLNRFGILPRRWIGLRGIVLAPLLHGNLRHLSMNTVPLVVLGWLILVRSTQVFVVVTAAVWLIGGLGVWLFAGSKSNHIGASGLVFGYLGFLLMNGYVEQSGVAIATATLVGLLYGSTLWSILPLQRGVSWQGHLFGVLTGGLCAYYLPQIQELLQTTLV</sequence>
<dbReference type="Proteomes" id="UP000000268">
    <property type="component" value="Chromosome"/>
</dbReference>
<evidence type="ECO:0000256" key="1">
    <source>
        <dbReference type="ARBA" id="ARBA00004141"/>
    </source>
</evidence>
<reference evidence="7 8" key="1">
    <citation type="journal article" date="2008" name="Proc. Natl. Acad. Sci. U.S.A.">
        <title>Niche adaptation and genome expansion in the chlorophyll d-producing cyanobacterium Acaryochloris marina.</title>
        <authorList>
            <person name="Swingley W.D."/>
            <person name="Chen M."/>
            <person name="Cheung P.C."/>
            <person name="Conrad A.L."/>
            <person name="Dejesa L.C."/>
            <person name="Hao J."/>
            <person name="Honchak B.M."/>
            <person name="Karbach L.E."/>
            <person name="Kurdoglu A."/>
            <person name="Lahiri S."/>
            <person name="Mastrian S.D."/>
            <person name="Miyashita H."/>
            <person name="Page L."/>
            <person name="Ramakrishna P."/>
            <person name="Satoh S."/>
            <person name="Sattley W.M."/>
            <person name="Shimada Y."/>
            <person name="Taylor H.L."/>
            <person name="Tomo T."/>
            <person name="Tsuchiya T."/>
            <person name="Wang Z.T."/>
            <person name="Raymond J."/>
            <person name="Mimuro M."/>
            <person name="Blankenship R.E."/>
            <person name="Touchman J.W."/>
        </authorList>
    </citation>
    <scope>NUCLEOTIDE SEQUENCE [LARGE SCALE GENOMIC DNA]</scope>
    <source>
        <strain evidence="8">MBIC 11017</strain>
    </source>
</reference>
<dbReference type="Gene3D" id="1.20.1540.10">
    <property type="entry name" value="Rhomboid-like"/>
    <property type="match status" value="1"/>
</dbReference>
<dbReference type="InterPro" id="IPR022764">
    <property type="entry name" value="Peptidase_S54_rhomboid_dom"/>
</dbReference>
<organism evidence="7 8">
    <name type="scientific">Acaryochloris marina (strain MBIC 11017)</name>
    <dbReference type="NCBI Taxonomy" id="329726"/>
    <lineage>
        <taxon>Bacteria</taxon>
        <taxon>Bacillati</taxon>
        <taxon>Cyanobacteriota</taxon>
        <taxon>Cyanophyceae</taxon>
        <taxon>Acaryochloridales</taxon>
        <taxon>Acaryochloridaceae</taxon>
        <taxon>Acaryochloris</taxon>
    </lineage>
</organism>
<evidence type="ECO:0000256" key="3">
    <source>
        <dbReference type="ARBA" id="ARBA00022989"/>
    </source>
</evidence>
<dbReference type="Pfam" id="PF01694">
    <property type="entry name" value="Rhomboid"/>
    <property type="match status" value="1"/>
</dbReference>
<proteinExistence type="predicted"/>
<feature type="transmembrane region" description="Helical" evidence="5">
    <location>
        <begin position="112"/>
        <end position="131"/>
    </location>
</feature>
<protein>
    <submittedName>
        <fullName evidence="7">Conserved domain protein</fullName>
    </submittedName>
</protein>
<dbReference type="EMBL" id="CP000828">
    <property type="protein sequence ID" value="ABW27968.1"/>
    <property type="molecule type" value="Genomic_DNA"/>
</dbReference>
<evidence type="ECO:0000256" key="5">
    <source>
        <dbReference type="SAM" id="Phobius"/>
    </source>
</evidence>
<accession>B0CBI3</accession>
<evidence type="ECO:0000259" key="6">
    <source>
        <dbReference type="Pfam" id="PF01694"/>
    </source>
</evidence>
<feature type="transmembrane region" description="Helical" evidence="5">
    <location>
        <begin position="137"/>
        <end position="156"/>
    </location>
</feature>
<evidence type="ECO:0000256" key="4">
    <source>
        <dbReference type="ARBA" id="ARBA00023136"/>
    </source>
</evidence>
<dbReference type="SUPFAM" id="SSF144091">
    <property type="entry name" value="Rhomboid-like"/>
    <property type="match status" value="1"/>
</dbReference>
<dbReference type="KEGG" id="amr:AM1_2972"/>
<evidence type="ECO:0000313" key="8">
    <source>
        <dbReference type="Proteomes" id="UP000000268"/>
    </source>
</evidence>
<comment type="subcellular location">
    <subcellularLocation>
        <location evidence="1">Membrane</location>
        <topology evidence="1">Multi-pass membrane protein</topology>
    </subcellularLocation>
</comment>
<feature type="domain" description="Peptidase S54 rhomboid" evidence="6">
    <location>
        <begin position="51"/>
        <end position="181"/>
    </location>
</feature>
<gene>
    <name evidence="7" type="ordered locus">AM1_2972</name>
</gene>
<keyword evidence="4 5" id="KW-0472">Membrane</keyword>
<evidence type="ECO:0000313" key="7">
    <source>
        <dbReference type="EMBL" id="ABW27968.1"/>
    </source>
</evidence>
<dbReference type="AlphaFoldDB" id="B0CBI3"/>
<dbReference type="GO" id="GO:0016020">
    <property type="term" value="C:membrane"/>
    <property type="evidence" value="ECO:0007669"/>
    <property type="project" value="UniProtKB-SubCell"/>
</dbReference>
<keyword evidence="2 5" id="KW-0812">Transmembrane</keyword>
<dbReference type="InterPro" id="IPR035952">
    <property type="entry name" value="Rhomboid-like_sf"/>
</dbReference>
<keyword evidence="8" id="KW-1185">Reference proteome</keyword>
<dbReference type="HOGENOM" id="CLU_067823_2_0_3"/>
<dbReference type="GO" id="GO:0004252">
    <property type="term" value="F:serine-type endopeptidase activity"/>
    <property type="evidence" value="ECO:0007669"/>
    <property type="project" value="InterPro"/>
</dbReference>
<name>B0CBI3_ACAM1</name>
<feature type="transmembrane region" description="Helical" evidence="5">
    <location>
        <begin position="12"/>
        <end position="34"/>
    </location>
</feature>
<feature type="transmembrane region" description="Helical" evidence="5">
    <location>
        <begin position="85"/>
        <end position="105"/>
    </location>
</feature>
<dbReference type="eggNOG" id="COG0705">
    <property type="taxonomic scope" value="Bacteria"/>
</dbReference>
<keyword evidence="3 5" id="KW-1133">Transmembrane helix</keyword>
<evidence type="ECO:0000256" key="2">
    <source>
        <dbReference type="ARBA" id="ARBA00022692"/>
    </source>
</evidence>